<dbReference type="InterPro" id="IPR001647">
    <property type="entry name" value="HTH_TetR"/>
</dbReference>
<evidence type="ECO:0000256" key="3">
    <source>
        <dbReference type="ARBA" id="ARBA00023163"/>
    </source>
</evidence>
<dbReference type="Gene3D" id="1.10.357.10">
    <property type="entry name" value="Tetracycline Repressor, domain 2"/>
    <property type="match status" value="1"/>
</dbReference>
<keyword evidence="1" id="KW-0805">Transcription regulation</keyword>
<evidence type="ECO:0000313" key="7">
    <source>
        <dbReference type="EMBL" id="MBR7826484.1"/>
    </source>
</evidence>
<dbReference type="InterPro" id="IPR004111">
    <property type="entry name" value="Repressor_TetR_C"/>
</dbReference>
<feature type="region of interest" description="Disordered" evidence="5">
    <location>
        <begin position="1"/>
        <end position="88"/>
    </location>
</feature>
<feature type="DNA-binding region" description="H-T-H motif" evidence="4">
    <location>
        <begin position="111"/>
        <end position="130"/>
    </location>
</feature>
<dbReference type="InterPro" id="IPR036271">
    <property type="entry name" value="Tet_transcr_reg_TetR-rel_C_sf"/>
</dbReference>
<evidence type="ECO:0000259" key="6">
    <source>
        <dbReference type="PROSITE" id="PS50977"/>
    </source>
</evidence>
<dbReference type="GO" id="GO:0045892">
    <property type="term" value="P:negative regulation of DNA-templated transcription"/>
    <property type="evidence" value="ECO:0007669"/>
    <property type="project" value="InterPro"/>
</dbReference>
<dbReference type="PANTHER" id="PTHR30055:SF151">
    <property type="entry name" value="TRANSCRIPTIONAL REGULATORY PROTEIN"/>
    <property type="match status" value="1"/>
</dbReference>
<evidence type="ECO:0000313" key="8">
    <source>
        <dbReference type="Proteomes" id="UP000676325"/>
    </source>
</evidence>
<reference evidence="7" key="1">
    <citation type="submission" date="2021-04" db="EMBL/GenBank/DDBJ databases">
        <title>Genome based classification of Actinospica acidithermotolerans sp. nov., an actinobacterium isolated from an Indonesian hot spring.</title>
        <authorList>
            <person name="Kusuma A.B."/>
            <person name="Putra K.E."/>
            <person name="Nafisah S."/>
            <person name="Loh J."/>
            <person name="Nouioui I."/>
            <person name="Goodfellow M."/>
        </authorList>
    </citation>
    <scope>NUCLEOTIDE SEQUENCE</scope>
    <source>
        <strain evidence="7">MGRD01-02</strain>
    </source>
</reference>
<dbReference type="Pfam" id="PF00440">
    <property type="entry name" value="TetR_N"/>
    <property type="match status" value="1"/>
</dbReference>
<keyword evidence="2 4" id="KW-0238">DNA-binding</keyword>
<dbReference type="Proteomes" id="UP000676325">
    <property type="component" value="Unassembled WGS sequence"/>
</dbReference>
<comment type="caution">
    <text evidence="7">The sequence shown here is derived from an EMBL/GenBank/DDBJ whole genome shotgun (WGS) entry which is preliminary data.</text>
</comment>
<evidence type="ECO:0000256" key="4">
    <source>
        <dbReference type="PROSITE-ProRule" id="PRU00335"/>
    </source>
</evidence>
<dbReference type="EMBL" id="JAGSOH010000018">
    <property type="protein sequence ID" value="MBR7826484.1"/>
    <property type="molecule type" value="Genomic_DNA"/>
</dbReference>
<gene>
    <name evidence="7" type="ORF">KDK95_09235</name>
</gene>
<feature type="compositionally biased region" description="Low complexity" evidence="5">
    <location>
        <begin position="43"/>
        <end position="65"/>
    </location>
</feature>
<accession>A0A941IGT5</accession>
<dbReference type="GO" id="GO:0000976">
    <property type="term" value="F:transcription cis-regulatory region binding"/>
    <property type="evidence" value="ECO:0007669"/>
    <property type="project" value="TreeGrafter"/>
</dbReference>
<evidence type="ECO:0000256" key="5">
    <source>
        <dbReference type="SAM" id="MobiDB-lite"/>
    </source>
</evidence>
<dbReference type="RefSeq" id="WP_212517634.1">
    <property type="nucleotide sequence ID" value="NZ_JAGSOH010000018.1"/>
</dbReference>
<feature type="compositionally biased region" description="Basic and acidic residues" evidence="5">
    <location>
        <begin position="77"/>
        <end position="88"/>
    </location>
</feature>
<evidence type="ECO:0000256" key="2">
    <source>
        <dbReference type="ARBA" id="ARBA00023125"/>
    </source>
</evidence>
<keyword evidence="3" id="KW-0804">Transcription</keyword>
<dbReference type="AlphaFoldDB" id="A0A941IGT5"/>
<dbReference type="InterPro" id="IPR050109">
    <property type="entry name" value="HTH-type_TetR-like_transc_reg"/>
</dbReference>
<dbReference type="InterPro" id="IPR009057">
    <property type="entry name" value="Homeodomain-like_sf"/>
</dbReference>
<dbReference type="SUPFAM" id="SSF48498">
    <property type="entry name" value="Tetracyclin repressor-like, C-terminal domain"/>
    <property type="match status" value="1"/>
</dbReference>
<dbReference type="GO" id="GO:0003700">
    <property type="term" value="F:DNA-binding transcription factor activity"/>
    <property type="evidence" value="ECO:0007669"/>
    <property type="project" value="TreeGrafter"/>
</dbReference>
<name>A0A941IGT5_9ACTN</name>
<dbReference type="PANTHER" id="PTHR30055">
    <property type="entry name" value="HTH-TYPE TRANSCRIPTIONAL REGULATOR RUTR"/>
    <property type="match status" value="1"/>
</dbReference>
<dbReference type="SUPFAM" id="SSF46689">
    <property type="entry name" value="Homeodomain-like"/>
    <property type="match status" value="1"/>
</dbReference>
<sequence length="319" mass="34614">MPAQSEPAGDESGDEARRPVGQSGDESEGEAGQAVGQSEDAARQAGDLRAAASRAAASRVSATRAGVIPPPPWAREAGSRKPRSDKPALSREAIVAAAIRIIDEEGFDAVSMRRVAQEFGTGAASLYAYVANKDELMDLIVDEIMAESAVGAQDPAGDVVDWQEQIKNMVRAGYRTLTAHRDIARALLGRIPFGPNGLRNIENMLRLLRAHGMPDYVAAYAGDLIGQYMVGTAIEDYMWQQRYPDSTPEQVREAMSQVGDYLEALPEEQFPNLTSLARVMVGETGDPETPMFDRFELGLDILVRGLSTFLPPSGHERRR</sequence>
<organism evidence="7 8">
    <name type="scientific">Actinospica acidithermotolerans</name>
    <dbReference type="NCBI Taxonomy" id="2828514"/>
    <lineage>
        <taxon>Bacteria</taxon>
        <taxon>Bacillati</taxon>
        <taxon>Actinomycetota</taxon>
        <taxon>Actinomycetes</taxon>
        <taxon>Catenulisporales</taxon>
        <taxon>Actinospicaceae</taxon>
        <taxon>Actinospica</taxon>
    </lineage>
</organism>
<keyword evidence="8" id="KW-1185">Reference proteome</keyword>
<dbReference type="Pfam" id="PF02909">
    <property type="entry name" value="TetR_C_1"/>
    <property type="match status" value="1"/>
</dbReference>
<feature type="domain" description="HTH tetR-type" evidence="6">
    <location>
        <begin position="88"/>
        <end position="148"/>
    </location>
</feature>
<evidence type="ECO:0000256" key="1">
    <source>
        <dbReference type="ARBA" id="ARBA00023015"/>
    </source>
</evidence>
<dbReference type="PRINTS" id="PR00455">
    <property type="entry name" value="HTHTETR"/>
</dbReference>
<protein>
    <submittedName>
        <fullName evidence="7">TetR/AcrR family transcriptional regulator C-terminal domain-containing protein</fullName>
    </submittedName>
</protein>
<proteinExistence type="predicted"/>
<dbReference type="PROSITE" id="PS50977">
    <property type="entry name" value="HTH_TETR_2"/>
    <property type="match status" value="1"/>
</dbReference>